<dbReference type="Pfam" id="PF02810">
    <property type="entry name" value="SEC-C"/>
    <property type="match status" value="1"/>
</dbReference>
<sequence length="446" mass="51872">MFDGQGRISEEIVQQICKRMFLSDFVICNPKIKKTERVENELADTLIYFQGNLICFQVKSKRVSGTVDKKPTDYQRIERAVSKGISQLATIQLALKKNKVLKVQNSHGIQLEINPSDVKKLFGVVILDIIGEEDFREDDRTVIKRGFTTFKNIPTHIFLKRDLELILTEIDALPDFIKYINIRETLYSNDQIMGETHERDLLALYKIRPNEVNDAVKNNIILYITPGFWDVYQDKYAKEISKRNDDNKCSYLIDEIIEYLHKSIGSDKKLVADFEDDLLHENTLEQYFLVVSELAGFDRLTRRNLAEKFIQIMGKADKNPRGSYCLELQNNNTGIVLYSSSKSRAERYSFLKYLVSSAYCKFNLRKVIGISTDNASAPLHYYEIISYENMQFDDYDEFRTLANKLFKSPKIEHLTEYNSQKKLKRRIFLNNKCPCGSGRKYKNCCA</sequence>
<evidence type="ECO:0000313" key="1">
    <source>
        <dbReference type="EMBL" id="SQG91805.1"/>
    </source>
</evidence>
<dbReference type="InterPro" id="IPR004027">
    <property type="entry name" value="SEC_C_motif"/>
</dbReference>
<protein>
    <submittedName>
        <fullName evidence="1">SEC-C motif</fullName>
    </submittedName>
</protein>
<dbReference type="EMBL" id="LS483412">
    <property type="protein sequence ID" value="SQG91805.1"/>
    <property type="molecule type" value="Genomic_DNA"/>
</dbReference>
<accession>A0AAX2IZK7</accession>
<gene>
    <name evidence="1" type="ORF">NCTC12272_03030</name>
</gene>
<name>A0AAX2IZK7_LEGPN</name>
<proteinExistence type="predicted"/>
<dbReference type="Proteomes" id="UP000249566">
    <property type="component" value="Chromosome 1"/>
</dbReference>
<reference evidence="1 2" key="1">
    <citation type="submission" date="2018-06" db="EMBL/GenBank/DDBJ databases">
        <authorList>
            <consortium name="Pathogen Informatics"/>
            <person name="Doyle S."/>
        </authorList>
    </citation>
    <scope>NUCLEOTIDE SEQUENCE [LARGE SCALE GENOMIC DNA]</scope>
    <source>
        <strain evidence="1 2">NCTC12272</strain>
    </source>
</reference>
<dbReference type="Gene3D" id="3.10.450.50">
    <property type="match status" value="1"/>
</dbReference>
<dbReference type="SUPFAM" id="SSF103642">
    <property type="entry name" value="Sec-C motif"/>
    <property type="match status" value="1"/>
</dbReference>
<dbReference type="AlphaFoldDB" id="A0AAX2IZK7"/>
<organism evidence="1 2">
    <name type="scientific">Legionella pneumophila subsp. pascullei</name>
    <dbReference type="NCBI Taxonomy" id="91890"/>
    <lineage>
        <taxon>Bacteria</taxon>
        <taxon>Pseudomonadati</taxon>
        <taxon>Pseudomonadota</taxon>
        <taxon>Gammaproteobacteria</taxon>
        <taxon>Legionellales</taxon>
        <taxon>Legionellaceae</taxon>
        <taxon>Legionella</taxon>
    </lineage>
</organism>
<dbReference type="RefSeq" id="WP_027223034.1">
    <property type="nucleotide sequence ID" value="NZ_CAAAIJ010000010.1"/>
</dbReference>
<evidence type="ECO:0000313" key="2">
    <source>
        <dbReference type="Proteomes" id="UP000249566"/>
    </source>
</evidence>